<dbReference type="SUPFAM" id="SSF54686">
    <property type="entry name" value="Ribosomal protein L16p/L10e"/>
    <property type="match status" value="1"/>
</dbReference>
<dbReference type="Gene3D" id="3.90.1170.10">
    <property type="entry name" value="Ribosomal protein L10e/L16"/>
    <property type="match status" value="2"/>
</dbReference>
<proteinExistence type="predicted"/>
<dbReference type="InterPro" id="IPR036920">
    <property type="entry name" value="Ribosomal_uL16_sf"/>
</dbReference>
<comment type="caution">
    <text evidence="1">The sequence shown here is derived from an EMBL/GenBank/DDBJ whole genome shotgun (WGS) entry which is preliminary data.</text>
</comment>
<dbReference type="InterPro" id="IPR016180">
    <property type="entry name" value="Ribosomal_uL16_dom"/>
</dbReference>
<organism evidence="1 2">
    <name type="scientific">Muntiacus reevesi</name>
    <name type="common">Reeves' muntjac</name>
    <name type="synonym">Cervus reevesi</name>
    <dbReference type="NCBI Taxonomy" id="9886"/>
    <lineage>
        <taxon>Eukaryota</taxon>
        <taxon>Metazoa</taxon>
        <taxon>Chordata</taxon>
        <taxon>Craniata</taxon>
        <taxon>Vertebrata</taxon>
        <taxon>Euteleostomi</taxon>
        <taxon>Mammalia</taxon>
        <taxon>Eutheria</taxon>
        <taxon>Laurasiatheria</taxon>
        <taxon>Artiodactyla</taxon>
        <taxon>Ruminantia</taxon>
        <taxon>Pecora</taxon>
        <taxon>Cervidae</taxon>
        <taxon>Muntiacinae</taxon>
        <taxon>Muntiacus</taxon>
    </lineage>
</organism>
<evidence type="ECO:0000313" key="2">
    <source>
        <dbReference type="Proteomes" id="UP000326062"/>
    </source>
</evidence>
<dbReference type="GO" id="GO:0015934">
    <property type="term" value="C:large ribosomal subunit"/>
    <property type="evidence" value="ECO:0007669"/>
    <property type="project" value="UniProtKB-ARBA"/>
</dbReference>
<dbReference type="CDD" id="cd01433">
    <property type="entry name" value="Ribosomal_L16_L10e"/>
    <property type="match status" value="1"/>
</dbReference>
<protein>
    <submittedName>
        <fullName evidence="1">Uncharacterized protein</fullName>
    </submittedName>
</protein>
<reference evidence="1 2" key="1">
    <citation type="submission" date="2019-06" db="EMBL/GenBank/DDBJ databases">
        <title>Discovery of a novel chromosome fission-fusion reversal in muntjac.</title>
        <authorList>
            <person name="Mudd A.B."/>
            <person name="Bredeson J.V."/>
            <person name="Baum R."/>
            <person name="Hockemeyer D."/>
            <person name="Rokhsar D.S."/>
        </authorList>
    </citation>
    <scope>NUCLEOTIDE SEQUENCE [LARGE SCALE GENOMIC DNA]</scope>
    <source>
        <strain evidence="1">UCam_UCB_Mr</strain>
        <tissue evidence="1">Fibroblast cell line</tissue>
    </source>
</reference>
<dbReference type="GO" id="GO:0003735">
    <property type="term" value="F:structural constituent of ribosome"/>
    <property type="evidence" value="ECO:0007669"/>
    <property type="project" value="InterPro"/>
</dbReference>
<dbReference type="GO" id="GO:0006412">
    <property type="term" value="P:translation"/>
    <property type="evidence" value="ECO:0007669"/>
    <property type="project" value="InterPro"/>
</dbReference>
<name>A0A5N3XB28_MUNRE</name>
<dbReference type="EMBL" id="VCEB01000013">
    <property type="protein sequence ID" value="KAB0371341.1"/>
    <property type="molecule type" value="Genomic_DNA"/>
</dbReference>
<sequence length="121" mass="13304">PVCGHMGSDEYEQLFSEALEASRICANKYKTAAPPFHIILNKVVSYGGTDRLQTGVCGASGKPQGTNKKHVIEALRRAEFKFPGCQKIPRSGDLQMVLPLWLGVKNIPSRGSLDKWQALYS</sequence>
<gene>
    <name evidence="1" type="ORF">FD755_017750</name>
</gene>
<feature type="non-terminal residue" evidence="1">
    <location>
        <position position="1"/>
    </location>
</feature>
<dbReference type="PANTHER" id="PTHR11726">
    <property type="entry name" value="60S RIBOSOMAL PROTEIN L10"/>
    <property type="match status" value="1"/>
</dbReference>
<dbReference type="Proteomes" id="UP000326062">
    <property type="component" value="Chromosome 10"/>
</dbReference>
<evidence type="ECO:0000313" key="1">
    <source>
        <dbReference type="EMBL" id="KAB0371341.1"/>
    </source>
</evidence>
<accession>A0A5N3XB28</accession>
<dbReference type="AlphaFoldDB" id="A0A5N3XB28"/>
<dbReference type="InterPro" id="IPR001197">
    <property type="entry name" value="Ribosomal_uL16_euk_arch"/>
</dbReference>
<keyword evidence="2" id="KW-1185">Reference proteome</keyword>